<sequence length="84" mass="10154">MTYKKDRKNLRRRFNKYNFRKSWRDENGNLKSFSVTLDTTSLTVARKRAGEILGRWDEVKAGTGFEWSWQGEYNRTTVMERRLD</sequence>
<dbReference type="AlphaFoldDB" id="A0A382VMT9"/>
<name>A0A382VMT9_9ZZZZ</name>
<protein>
    <submittedName>
        <fullName evidence="1">Uncharacterized protein</fullName>
    </submittedName>
</protein>
<proteinExistence type="predicted"/>
<feature type="non-terminal residue" evidence="1">
    <location>
        <position position="1"/>
    </location>
</feature>
<accession>A0A382VMT9</accession>
<reference evidence="1" key="1">
    <citation type="submission" date="2018-05" db="EMBL/GenBank/DDBJ databases">
        <authorList>
            <person name="Lanie J.A."/>
            <person name="Ng W.-L."/>
            <person name="Kazmierczak K.M."/>
            <person name="Andrzejewski T.M."/>
            <person name="Davidsen T.M."/>
            <person name="Wayne K.J."/>
            <person name="Tettelin H."/>
            <person name="Glass J.I."/>
            <person name="Rusch D."/>
            <person name="Podicherti R."/>
            <person name="Tsui H.-C.T."/>
            <person name="Winkler M.E."/>
        </authorList>
    </citation>
    <scope>NUCLEOTIDE SEQUENCE</scope>
</reference>
<feature type="non-terminal residue" evidence="1">
    <location>
        <position position="84"/>
    </location>
</feature>
<organism evidence="1">
    <name type="scientific">marine metagenome</name>
    <dbReference type="NCBI Taxonomy" id="408172"/>
    <lineage>
        <taxon>unclassified sequences</taxon>
        <taxon>metagenomes</taxon>
        <taxon>ecological metagenomes</taxon>
    </lineage>
</organism>
<gene>
    <name evidence="1" type="ORF">METZ01_LOCUS400667</name>
</gene>
<evidence type="ECO:0000313" key="1">
    <source>
        <dbReference type="EMBL" id="SVD47813.1"/>
    </source>
</evidence>
<dbReference type="EMBL" id="UINC01153218">
    <property type="protein sequence ID" value="SVD47813.1"/>
    <property type="molecule type" value="Genomic_DNA"/>
</dbReference>